<name>A0AAW0BQ81_9AGAR</name>
<accession>A0AAW0BQ81</accession>
<feature type="region of interest" description="Disordered" evidence="1">
    <location>
        <begin position="1"/>
        <end position="67"/>
    </location>
</feature>
<organism evidence="2 3">
    <name type="scientific">Favolaschia claudopus</name>
    <dbReference type="NCBI Taxonomy" id="2862362"/>
    <lineage>
        <taxon>Eukaryota</taxon>
        <taxon>Fungi</taxon>
        <taxon>Dikarya</taxon>
        <taxon>Basidiomycota</taxon>
        <taxon>Agaricomycotina</taxon>
        <taxon>Agaricomycetes</taxon>
        <taxon>Agaricomycetidae</taxon>
        <taxon>Agaricales</taxon>
        <taxon>Marasmiineae</taxon>
        <taxon>Mycenaceae</taxon>
        <taxon>Favolaschia</taxon>
    </lineage>
</organism>
<evidence type="ECO:0000256" key="1">
    <source>
        <dbReference type="SAM" id="MobiDB-lite"/>
    </source>
</evidence>
<proteinExistence type="predicted"/>
<gene>
    <name evidence="2" type="ORF">R3P38DRAFT_3190336</name>
</gene>
<dbReference type="EMBL" id="JAWWNJ010000028">
    <property type="protein sequence ID" value="KAK7028715.1"/>
    <property type="molecule type" value="Genomic_DNA"/>
</dbReference>
<evidence type="ECO:0000313" key="3">
    <source>
        <dbReference type="Proteomes" id="UP001362999"/>
    </source>
</evidence>
<keyword evidence="3" id="KW-1185">Reference proteome</keyword>
<dbReference type="Gene3D" id="1.20.1280.50">
    <property type="match status" value="1"/>
</dbReference>
<evidence type="ECO:0000313" key="2">
    <source>
        <dbReference type="EMBL" id="KAK7028715.1"/>
    </source>
</evidence>
<dbReference type="InterPro" id="IPR032675">
    <property type="entry name" value="LRR_dom_sf"/>
</dbReference>
<sequence length="603" mass="68408">MKRPAESPSNELYDPPSKKRRLELLPCALGTSLMKRPAAPDTQSDTPPRKKPRFEHSSKPAPPNDTAPFDLLPNEILIEILHYAVGTAAITLPFLSDFYLENSLALPVRVSHVCRRWRHLAIATLWNRFDLFDSCRRVSYPPSAYRLLVMSTHFLNLIPQTSNLTLQLTTPDYCIPSSMLDIAFTHCASRLTSLSWDSKIPAAAEHFWNLPSNALPLLDHIGITHRECPAFLNDSNEFYYPSRKSNYSLARIAPRLTSFEFAIHERQQRRAVDPFRFGLNFTQMRKLSFRADVPEKFIYALLSETPGIQSFTVGSQLACDDDCGNNDSWVENNIYEWRLQQEISAEGTNPSRYYRLDRAAEDLHSATTSDITFPPLTLAELTSLELGYTNGDYQTPITFFTLLNSPALKTLTLYRNTEHAYSEVRQGVQYITAQTIHLALLSWFSRCHIRLTKLNLSNLSTLSGRQLRELFDAQKGLEDLELNNCFGTFWDTLGSDRESLPSLRTFSCRGFGRIRVGAILNFIEARTEGGTRLDSVCLATGFRFRTKWAAVLEEEKRLVGAVKRWRGKGVDALLVTTAGRLGRAGYTGDNDQEFGMLEIPRRV</sequence>
<protein>
    <recommendedName>
        <fullName evidence="4">F-box domain-containing protein</fullName>
    </recommendedName>
</protein>
<comment type="caution">
    <text evidence="2">The sequence shown here is derived from an EMBL/GenBank/DDBJ whole genome shotgun (WGS) entry which is preliminary data.</text>
</comment>
<dbReference type="AlphaFoldDB" id="A0AAW0BQ81"/>
<dbReference type="Gene3D" id="3.80.10.10">
    <property type="entry name" value="Ribonuclease Inhibitor"/>
    <property type="match status" value="1"/>
</dbReference>
<evidence type="ECO:0008006" key="4">
    <source>
        <dbReference type="Google" id="ProtNLM"/>
    </source>
</evidence>
<dbReference type="SUPFAM" id="SSF52047">
    <property type="entry name" value="RNI-like"/>
    <property type="match status" value="1"/>
</dbReference>
<reference evidence="2 3" key="1">
    <citation type="journal article" date="2024" name="J Genomics">
        <title>Draft genome sequencing and assembly of Favolaschia claudopus CIRM-BRFM 2984 isolated from oak limbs.</title>
        <authorList>
            <person name="Navarro D."/>
            <person name="Drula E."/>
            <person name="Chaduli D."/>
            <person name="Cazenave R."/>
            <person name="Ahrendt S."/>
            <person name="Wang J."/>
            <person name="Lipzen A."/>
            <person name="Daum C."/>
            <person name="Barry K."/>
            <person name="Grigoriev I.V."/>
            <person name="Favel A."/>
            <person name="Rosso M.N."/>
            <person name="Martin F."/>
        </authorList>
    </citation>
    <scope>NUCLEOTIDE SEQUENCE [LARGE SCALE GENOMIC DNA]</scope>
    <source>
        <strain evidence="2 3">CIRM-BRFM 2984</strain>
    </source>
</reference>
<dbReference type="Proteomes" id="UP001362999">
    <property type="component" value="Unassembled WGS sequence"/>
</dbReference>